<name>A0A9P1DUA5_9DINO</name>
<feature type="compositionally biased region" description="Polar residues" evidence="1">
    <location>
        <begin position="107"/>
        <end position="130"/>
    </location>
</feature>
<gene>
    <name evidence="2" type="ORF">C1SCF055_LOCUS40978</name>
</gene>
<proteinExistence type="predicted"/>
<evidence type="ECO:0000313" key="3">
    <source>
        <dbReference type="EMBL" id="CAL1169598.1"/>
    </source>
</evidence>
<dbReference type="EMBL" id="CAMXCT020006572">
    <property type="protein sequence ID" value="CAL1169598.1"/>
    <property type="molecule type" value="Genomic_DNA"/>
</dbReference>
<feature type="region of interest" description="Disordered" evidence="1">
    <location>
        <begin position="463"/>
        <end position="482"/>
    </location>
</feature>
<evidence type="ECO:0000313" key="4">
    <source>
        <dbReference type="Proteomes" id="UP001152797"/>
    </source>
</evidence>
<evidence type="ECO:0000256" key="1">
    <source>
        <dbReference type="SAM" id="MobiDB-lite"/>
    </source>
</evidence>
<dbReference type="EMBL" id="CAMXCT030006572">
    <property type="protein sequence ID" value="CAL4803535.1"/>
    <property type="molecule type" value="Genomic_DNA"/>
</dbReference>
<keyword evidence="4" id="KW-1185">Reference proteome</keyword>
<feature type="compositionally biased region" description="Basic and acidic residues" evidence="1">
    <location>
        <begin position="11"/>
        <end position="22"/>
    </location>
</feature>
<reference evidence="2" key="1">
    <citation type="submission" date="2022-10" db="EMBL/GenBank/DDBJ databases">
        <authorList>
            <person name="Chen Y."/>
            <person name="Dougan E. K."/>
            <person name="Chan C."/>
            <person name="Rhodes N."/>
            <person name="Thang M."/>
        </authorList>
    </citation>
    <scope>NUCLEOTIDE SEQUENCE</scope>
</reference>
<feature type="compositionally biased region" description="Basic and acidic residues" evidence="1">
    <location>
        <begin position="31"/>
        <end position="49"/>
    </location>
</feature>
<sequence length="568" mass="61906">MTRHYPPEGGAAHDRGDEHLETVGDIGQHGFSDEAYHNNPDDAEDHQPQVEETLVDAPDCPPNPPSKSPKKDEPKPSLEVDAPGCDPKPTASKAGGPAPEGLVATPCRNTPTVGGASPGSTDLGTPSSMDSIGDKSAETPIPGELRLSENAINLRLHRVMKLDSKGNSRVGDEIRKQFHCKKGKLRLQQIFQSCGFNPDVFCEELELVQEDLLANDLVIEGEFMSEETMKTEWKWSQRDRYEDLVLYWAETAVKEGADLSAYDAPVCLGGPADKRIRDFTPQMGKKDALNIGSEGSDLEMSPAECKAREAESRAQVERKKAGLPELEVDQLPSTIATKMMTCLSKRMSKLEKGLERFGDGATLSMKEKMEKVMADLKDHSSEIDKIYTLGVVDGRLKLPDETWVAAMRLWLLYLPCEETKRYVGNFLSVYRVRPTNVEEGNSDHSGVDEALVVTPATLPVAMQTSFRQTGKRAANPKRGDAAAMDDPVLASYEEAAQQAEAAWQAPPAAGPVPGRNPYEAQASADTRKKIEDVRQAQANADAASNSTDRRILASGCSGYRAESGSVPR</sequence>
<organism evidence="2">
    <name type="scientific">Cladocopium goreaui</name>
    <dbReference type="NCBI Taxonomy" id="2562237"/>
    <lineage>
        <taxon>Eukaryota</taxon>
        <taxon>Sar</taxon>
        <taxon>Alveolata</taxon>
        <taxon>Dinophyceae</taxon>
        <taxon>Suessiales</taxon>
        <taxon>Symbiodiniaceae</taxon>
        <taxon>Cladocopium</taxon>
    </lineage>
</organism>
<accession>A0A9P1DUA5</accession>
<evidence type="ECO:0000313" key="2">
    <source>
        <dbReference type="EMBL" id="CAI4016223.1"/>
    </source>
</evidence>
<dbReference type="EMBL" id="CAMXCT010006572">
    <property type="protein sequence ID" value="CAI4016223.1"/>
    <property type="molecule type" value="Genomic_DNA"/>
</dbReference>
<comment type="caution">
    <text evidence="2">The sequence shown here is derived from an EMBL/GenBank/DDBJ whole genome shotgun (WGS) entry which is preliminary data.</text>
</comment>
<dbReference type="AlphaFoldDB" id="A0A9P1DUA5"/>
<feature type="region of interest" description="Disordered" evidence="1">
    <location>
        <begin position="500"/>
        <end position="528"/>
    </location>
</feature>
<feature type="compositionally biased region" description="Basic and acidic residues" evidence="1">
    <location>
        <begin position="69"/>
        <end position="78"/>
    </location>
</feature>
<reference evidence="3" key="2">
    <citation type="submission" date="2024-04" db="EMBL/GenBank/DDBJ databases">
        <authorList>
            <person name="Chen Y."/>
            <person name="Shah S."/>
            <person name="Dougan E. K."/>
            <person name="Thang M."/>
            <person name="Chan C."/>
        </authorList>
    </citation>
    <scope>NUCLEOTIDE SEQUENCE [LARGE SCALE GENOMIC DNA]</scope>
</reference>
<feature type="region of interest" description="Disordered" evidence="1">
    <location>
        <begin position="1"/>
        <end position="141"/>
    </location>
</feature>
<protein>
    <submittedName>
        <fullName evidence="2">Uncharacterized protein</fullName>
    </submittedName>
</protein>
<dbReference type="Proteomes" id="UP001152797">
    <property type="component" value="Unassembled WGS sequence"/>
</dbReference>